<reference evidence="4 5" key="1">
    <citation type="submission" date="2012-10" db="EMBL/GenBank/DDBJ databases">
        <title>Genome sequence of Vibrio Cholerae HENC-02.</title>
        <authorList>
            <person name="Eppinger M."/>
            <person name="Hasan N.A."/>
            <person name="Sengamalay N."/>
            <person name="Hine E."/>
            <person name="Su Q."/>
            <person name="Daugherty S.C."/>
            <person name="Young S."/>
            <person name="Sadzewicz L."/>
            <person name="Tallon L."/>
            <person name="Cebula T.A."/>
            <person name="Ravel J."/>
            <person name="Colwell R.R."/>
        </authorList>
    </citation>
    <scope>NUCLEOTIDE SEQUENCE [LARGE SCALE GENOMIC DNA]</scope>
    <source>
        <strain evidence="4 5">HENC-02</strain>
    </source>
</reference>
<keyword evidence="2" id="KW-0732">Signal</keyword>
<evidence type="ECO:0000256" key="2">
    <source>
        <dbReference type="SAM" id="SignalP"/>
    </source>
</evidence>
<feature type="chain" id="PRO_5019013360" evidence="2">
    <location>
        <begin position="23"/>
        <end position="653"/>
    </location>
</feature>
<dbReference type="InterPro" id="IPR002470">
    <property type="entry name" value="Peptidase_S9A"/>
</dbReference>
<dbReference type="PRINTS" id="PR00862">
    <property type="entry name" value="PROLIGOPTASE"/>
</dbReference>
<dbReference type="PANTHER" id="PTHR42776:SF27">
    <property type="entry name" value="DIPEPTIDYL PEPTIDASE FAMILY MEMBER 6"/>
    <property type="match status" value="1"/>
</dbReference>
<evidence type="ECO:0000256" key="1">
    <source>
        <dbReference type="ARBA" id="ARBA00022801"/>
    </source>
</evidence>
<dbReference type="FunFam" id="3.40.50.1820:FF:000442">
    <property type="entry name" value="Subfamily S9C unassigned peptidase"/>
    <property type="match status" value="1"/>
</dbReference>
<dbReference type="AlphaFoldDB" id="A0A454CZ84"/>
<dbReference type="SUPFAM" id="SSF82171">
    <property type="entry name" value="DPP6 N-terminal domain-like"/>
    <property type="match status" value="1"/>
</dbReference>
<name>A0A454CZ84_VIBHA</name>
<evidence type="ECO:0000313" key="5">
    <source>
        <dbReference type="Proteomes" id="UP000008367"/>
    </source>
</evidence>
<dbReference type="SUPFAM" id="SSF53474">
    <property type="entry name" value="alpha/beta-Hydrolases"/>
    <property type="match status" value="1"/>
</dbReference>
<dbReference type="InterPro" id="IPR001375">
    <property type="entry name" value="Peptidase_S9_cat"/>
</dbReference>
<proteinExistence type="predicted"/>
<organism evidence="4 5">
    <name type="scientific">Vibrio harveyi</name>
    <name type="common">Beneckea harveyi</name>
    <dbReference type="NCBI Taxonomy" id="669"/>
    <lineage>
        <taxon>Bacteria</taxon>
        <taxon>Pseudomonadati</taxon>
        <taxon>Pseudomonadota</taxon>
        <taxon>Gammaproteobacteria</taxon>
        <taxon>Vibrionales</taxon>
        <taxon>Vibrionaceae</taxon>
        <taxon>Vibrio</taxon>
    </lineage>
</organism>
<dbReference type="GO" id="GO:0004252">
    <property type="term" value="F:serine-type endopeptidase activity"/>
    <property type="evidence" value="ECO:0007669"/>
    <property type="project" value="InterPro"/>
</dbReference>
<dbReference type="Gene3D" id="3.40.50.1820">
    <property type="entry name" value="alpha/beta hydrolase"/>
    <property type="match status" value="1"/>
</dbReference>
<accession>A0A454CZ84</accession>
<evidence type="ECO:0000313" key="4">
    <source>
        <dbReference type="EMBL" id="EKM31713.1"/>
    </source>
</evidence>
<feature type="domain" description="Peptidase S9 prolyl oligopeptidase catalytic" evidence="3">
    <location>
        <begin position="442"/>
        <end position="652"/>
    </location>
</feature>
<dbReference type="STRING" id="669.AL538_10370"/>
<feature type="signal peptide" evidence="2">
    <location>
        <begin position="1"/>
        <end position="22"/>
    </location>
</feature>
<dbReference type="Proteomes" id="UP000008367">
    <property type="component" value="Unassembled WGS sequence"/>
</dbReference>
<dbReference type="GO" id="GO:0006508">
    <property type="term" value="P:proteolysis"/>
    <property type="evidence" value="ECO:0007669"/>
    <property type="project" value="InterPro"/>
</dbReference>
<dbReference type="Pfam" id="PF00326">
    <property type="entry name" value="Peptidase_S9"/>
    <property type="match status" value="1"/>
</dbReference>
<protein>
    <submittedName>
        <fullName evidence="4">Prolyl oligopeptidase family protein</fullName>
    </submittedName>
</protein>
<dbReference type="InterPro" id="IPR029058">
    <property type="entry name" value="AB_hydrolase_fold"/>
</dbReference>
<keyword evidence="1" id="KW-0378">Hydrolase</keyword>
<dbReference type="EMBL" id="AJSR01001063">
    <property type="protein sequence ID" value="EKM31713.1"/>
    <property type="molecule type" value="Genomic_DNA"/>
</dbReference>
<evidence type="ECO:0000259" key="3">
    <source>
        <dbReference type="Pfam" id="PF00326"/>
    </source>
</evidence>
<dbReference type="PANTHER" id="PTHR42776">
    <property type="entry name" value="SERINE PEPTIDASE S9 FAMILY MEMBER"/>
    <property type="match status" value="1"/>
</dbReference>
<gene>
    <name evidence="4" type="ORF">VCHENC02_2672</name>
</gene>
<comment type="caution">
    <text evidence="4">The sequence shown here is derived from an EMBL/GenBank/DDBJ whole genome shotgun (WGS) entry which is preliminary data.</text>
</comment>
<sequence>MKSTCLGLLASAFILSSGSAFADTSDMAKLFAKGSSFFNPKLSPDGKYLGVESKVDGKDALVILDAQTMKPTNMLRFPDNEQVADYYWVNNERVVASKETFTGWFTQPSSTGEFVAANVDGSKTAYLFGPQPPQSGSSVSKRGKATRAFGIMLDPMPNDEKHMLIAAIPYNRSFDMEEEKDVYKVNVYNGRATKQMSAPIRNSYFLVNHDNQVGFVTGSGDDLKLKSFYRNGNKWQSIATLDKLNLEELTPISFAENNHSIYAAASKDGSPQAIYHVDLKTGKYKEVVAGEKVSPHNFWLDQQSKQLYAIEYEKDYPTYAFVDDKHPLSKQLKQLLATFEGHQVRILSQTENGDKFIALAFNDRNPGDYYLFNTDPVEGRYLFSAQKWHDPKKMAEVRPFAFTARDGQEINALLTLPPGKAEKDLPLIVNPHGGPHGPRDWWEFNPENQFLAQKGYAVLQINFRGSGGFGDNFEELGYRKWGTNIQYDIIDATRHIIKQGIADADRICISGGSFGGYSALQSAIVEPELFQCAVGSFGVYDLEMLYTEGDVKDRKSGVNYLEEVIGRDKKELQSMSPVHHVDKLKADIMLVHGAKDERAPIEQFDALVEALKAINYPHKTMVIGDEGHGFYNDKHQAKYLTQIGEFFDKHLKN</sequence>